<dbReference type="PANTHER" id="PTHR12449:SF18">
    <property type="entry name" value="DEATH DOMAIN-CONTAINING PROTEIN"/>
    <property type="match status" value="1"/>
</dbReference>
<dbReference type="GO" id="GO:0000166">
    <property type="term" value="F:nucleotide binding"/>
    <property type="evidence" value="ECO:0007669"/>
    <property type="project" value="UniProtKB-KW"/>
</dbReference>
<dbReference type="Proteomes" id="UP000683360">
    <property type="component" value="Unassembled WGS sequence"/>
</dbReference>
<keyword evidence="5" id="KW-1185">Reference proteome</keyword>
<dbReference type="PROSITE" id="PS51424">
    <property type="entry name" value="ROC"/>
    <property type="match status" value="1"/>
</dbReference>
<dbReference type="Pfam" id="PF08477">
    <property type="entry name" value="Roc"/>
    <property type="match status" value="1"/>
</dbReference>
<evidence type="ECO:0000313" key="4">
    <source>
        <dbReference type="EMBL" id="CAG2254092.1"/>
    </source>
</evidence>
<evidence type="ECO:0000256" key="2">
    <source>
        <dbReference type="ARBA" id="ARBA00022741"/>
    </source>
</evidence>
<name>A0A8S3V7L4_MYTED</name>
<organism evidence="4 5">
    <name type="scientific">Mytilus edulis</name>
    <name type="common">Blue mussel</name>
    <dbReference type="NCBI Taxonomy" id="6550"/>
    <lineage>
        <taxon>Eukaryota</taxon>
        <taxon>Metazoa</taxon>
        <taxon>Spiralia</taxon>
        <taxon>Lophotrochozoa</taxon>
        <taxon>Mollusca</taxon>
        <taxon>Bivalvia</taxon>
        <taxon>Autobranchia</taxon>
        <taxon>Pteriomorphia</taxon>
        <taxon>Mytilida</taxon>
        <taxon>Mytiloidea</taxon>
        <taxon>Mytilidae</taxon>
        <taxon>Mytilinae</taxon>
        <taxon>Mytilus</taxon>
    </lineage>
</organism>
<dbReference type="InterPro" id="IPR020859">
    <property type="entry name" value="ROC"/>
</dbReference>
<gene>
    <name evidence="4" type="ORF">MEDL_65590</name>
</gene>
<dbReference type="PANTHER" id="PTHR12449">
    <property type="entry name" value="DEATH DOMAIN-CONTAINING PROTEIN"/>
    <property type="match status" value="1"/>
</dbReference>
<evidence type="ECO:0000259" key="3">
    <source>
        <dbReference type="PROSITE" id="PS51424"/>
    </source>
</evidence>
<dbReference type="InterPro" id="IPR039788">
    <property type="entry name" value="NOL4/NOL4L"/>
</dbReference>
<reference evidence="4" key="1">
    <citation type="submission" date="2021-03" db="EMBL/GenBank/DDBJ databases">
        <authorList>
            <person name="Bekaert M."/>
        </authorList>
    </citation>
    <scope>NUCLEOTIDE SEQUENCE</scope>
</reference>
<dbReference type="OrthoDB" id="6125710at2759"/>
<evidence type="ECO:0000256" key="1">
    <source>
        <dbReference type="ARBA" id="ARBA00022737"/>
    </source>
</evidence>
<dbReference type="EMBL" id="CAJPWZ010003217">
    <property type="protein sequence ID" value="CAG2254092.1"/>
    <property type="molecule type" value="Genomic_DNA"/>
</dbReference>
<dbReference type="InterPro" id="IPR027417">
    <property type="entry name" value="P-loop_NTPase"/>
</dbReference>
<dbReference type="AlphaFoldDB" id="A0A8S3V7L4"/>
<sequence length="325" mass="36377">MSKDVSFKSSANIQEIPIPEDKVPIEIKSMTDHKSVELYLQLLESGSEKKRDIRLVSVGEKGTGKTSLIKKLFGEDITGNNKKTEIHGRLLKPFEERRQQNVIVEPAVEGADIGGMDNIPSTVDREPRKLEAVFEQPGIVKPKGISISKVNPPGITASDIKPSGINAPNVNPLVASKQSHQPIEQAKRDIETMLTDKSKVDLKDKEDYATLLLWDFAGDEEFYHTHQTFLSPDAIYLVVAKLNEAHDKKAQEMFQLWMHSIHCYCITDEQKNKAGSDEGKNICLEPPVVLVGSHKDKLEPTERQQMVTTMRSSLCDITIFLTCKD</sequence>
<feature type="domain" description="Roc" evidence="3">
    <location>
        <begin position="46"/>
        <end position="325"/>
    </location>
</feature>
<evidence type="ECO:0000313" key="5">
    <source>
        <dbReference type="Proteomes" id="UP000683360"/>
    </source>
</evidence>
<accession>A0A8S3V7L4</accession>
<proteinExistence type="predicted"/>
<comment type="caution">
    <text evidence="4">The sequence shown here is derived from an EMBL/GenBank/DDBJ whole genome shotgun (WGS) entry which is preliminary data.</text>
</comment>
<keyword evidence="2" id="KW-0547">Nucleotide-binding</keyword>
<protein>
    <recommendedName>
        <fullName evidence="3">Roc domain-containing protein</fullName>
    </recommendedName>
</protein>
<dbReference type="Gene3D" id="3.40.50.300">
    <property type="entry name" value="P-loop containing nucleotide triphosphate hydrolases"/>
    <property type="match status" value="1"/>
</dbReference>
<keyword evidence="1" id="KW-0677">Repeat</keyword>
<dbReference type="SUPFAM" id="SSF52540">
    <property type="entry name" value="P-loop containing nucleoside triphosphate hydrolases"/>
    <property type="match status" value="1"/>
</dbReference>